<feature type="domain" description="STAS" evidence="2">
    <location>
        <begin position="159"/>
        <end position="271"/>
    </location>
</feature>
<protein>
    <recommendedName>
        <fullName evidence="2">STAS domain-containing protein</fullName>
    </recommendedName>
</protein>
<evidence type="ECO:0000256" key="1">
    <source>
        <dbReference type="ARBA" id="ARBA00022553"/>
    </source>
</evidence>
<dbReference type="CDD" id="cd07041">
    <property type="entry name" value="STAS_RsbR_RsbS_like"/>
    <property type="match status" value="1"/>
</dbReference>
<dbReference type="InterPro" id="IPR051932">
    <property type="entry name" value="Bact_StressResp_Reg"/>
</dbReference>
<comment type="caution">
    <text evidence="3">The sequence shown here is derived from an EMBL/GenBank/DDBJ whole genome shotgun (WGS) entry which is preliminary data.</text>
</comment>
<gene>
    <name evidence="3" type="ORF">GCM10010954_27070</name>
</gene>
<proteinExistence type="predicted"/>
<keyword evidence="1" id="KW-0597">Phosphoprotein</keyword>
<dbReference type="AlphaFoldDB" id="A0A917B8I4"/>
<dbReference type="RefSeq" id="WP_188378038.1">
    <property type="nucleotide sequence ID" value="NZ_BMEL01000003.1"/>
</dbReference>
<keyword evidence="4" id="KW-1185">Reference proteome</keyword>
<sequence>MEFTFRSSFTLKDFIAENNHLFEIKLLSEAVNVKHKIEEILQIGNIDLVNNANQLVVYIIDGNDEELKKFAKQEGIAWATHSIALSFKLEWVQAIRRTFWNFIERYYERTNNFKMADFFQLEQEINNRVDEFLNTFFLSYSTYKDSLIKSQRELVENLSVPIIPITPLICILPLIGSIDSFRAGIINEKVLTEVADLRIQTLIMDLSGIAKMESEIIVELMKIIDGTAMMGCQTVITGIRKEIVSEMTKSGIMFNQKTKALGTLQQALNEYFVSEGNA</sequence>
<name>A0A917B8I4_HALAA</name>
<dbReference type="EMBL" id="BMEL01000003">
    <property type="protein sequence ID" value="GGF26599.1"/>
    <property type="molecule type" value="Genomic_DNA"/>
</dbReference>
<dbReference type="InterPro" id="IPR002645">
    <property type="entry name" value="STAS_dom"/>
</dbReference>
<dbReference type="Pfam" id="PF01740">
    <property type="entry name" value="STAS"/>
    <property type="match status" value="1"/>
</dbReference>
<organism evidence="3 4">
    <name type="scientific">Halobacillus andaensis</name>
    <dbReference type="NCBI Taxonomy" id="1176239"/>
    <lineage>
        <taxon>Bacteria</taxon>
        <taxon>Bacillati</taxon>
        <taxon>Bacillota</taxon>
        <taxon>Bacilli</taxon>
        <taxon>Bacillales</taxon>
        <taxon>Bacillaceae</taxon>
        <taxon>Halobacillus</taxon>
    </lineage>
</organism>
<dbReference type="PANTHER" id="PTHR33745">
    <property type="entry name" value="RSBT ANTAGONIST PROTEIN RSBS-RELATED"/>
    <property type="match status" value="1"/>
</dbReference>
<dbReference type="SUPFAM" id="SSF52091">
    <property type="entry name" value="SpoIIaa-like"/>
    <property type="match status" value="1"/>
</dbReference>
<evidence type="ECO:0000313" key="3">
    <source>
        <dbReference type="EMBL" id="GGF26599.1"/>
    </source>
</evidence>
<evidence type="ECO:0000313" key="4">
    <source>
        <dbReference type="Proteomes" id="UP000660110"/>
    </source>
</evidence>
<dbReference type="Gene3D" id="3.30.750.24">
    <property type="entry name" value="STAS domain"/>
    <property type="match status" value="1"/>
</dbReference>
<reference evidence="3" key="1">
    <citation type="journal article" date="2014" name="Int. J. Syst. Evol. Microbiol.">
        <title>Complete genome sequence of Corynebacterium casei LMG S-19264T (=DSM 44701T), isolated from a smear-ripened cheese.</title>
        <authorList>
            <consortium name="US DOE Joint Genome Institute (JGI-PGF)"/>
            <person name="Walter F."/>
            <person name="Albersmeier A."/>
            <person name="Kalinowski J."/>
            <person name="Ruckert C."/>
        </authorList>
    </citation>
    <scope>NUCLEOTIDE SEQUENCE</scope>
    <source>
        <strain evidence="3">CGMCC 1.12153</strain>
    </source>
</reference>
<reference evidence="3" key="2">
    <citation type="submission" date="2020-09" db="EMBL/GenBank/DDBJ databases">
        <authorList>
            <person name="Sun Q."/>
            <person name="Zhou Y."/>
        </authorList>
    </citation>
    <scope>NUCLEOTIDE SEQUENCE</scope>
    <source>
        <strain evidence="3">CGMCC 1.12153</strain>
    </source>
</reference>
<evidence type="ECO:0000259" key="2">
    <source>
        <dbReference type="PROSITE" id="PS50801"/>
    </source>
</evidence>
<dbReference type="Proteomes" id="UP000660110">
    <property type="component" value="Unassembled WGS sequence"/>
</dbReference>
<dbReference type="PROSITE" id="PS50801">
    <property type="entry name" value="STAS"/>
    <property type="match status" value="1"/>
</dbReference>
<dbReference type="InterPro" id="IPR036513">
    <property type="entry name" value="STAS_dom_sf"/>
</dbReference>
<dbReference type="PANTHER" id="PTHR33745:SF3">
    <property type="entry name" value="RSBT CO-ANTAGONIST PROTEIN RSBRC"/>
    <property type="match status" value="1"/>
</dbReference>
<accession>A0A917B8I4</accession>